<reference evidence="1" key="1">
    <citation type="submission" date="2020-11" db="EMBL/GenBank/DDBJ databases">
        <title>Sequencing the genomes of 1000 actinobacteria strains.</title>
        <authorList>
            <person name="Klenk H.-P."/>
        </authorList>
    </citation>
    <scope>NUCLEOTIDE SEQUENCE</scope>
    <source>
        <strain evidence="1">DSM 45356</strain>
    </source>
</reference>
<gene>
    <name evidence="1" type="ORF">IW245_004499</name>
</gene>
<name>A0A8J7GMI8_9ACTN</name>
<dbReference type="RefSeq" id="WP_197005080.1">
    <property type="nucleotide sequence ID" value="NZ_BONS01000017.1"/>
</dbReference>
<accession>A0A8J7GMI8</accession>
<organism evidence="1 2">
    <name type="scientific">Longispora fulva</name>
    <dbReference type="NCBI Taxonomy" id="619741"/>
    <lineage>
        <taxon>Bacteria</taxon>
        <taxon>Bacillati</taxon>
        <taxon>Actinomycetota</taxon>
        <taxon>Actinomycetes</taxon>
        <taxon>Micromonosporales</taxon>
        <taxon>Micromonosporaceae</taxon>
        <taxon>Longispora</taxon>
    </lineage>
</organism>
<protein>
    <submittedName>
        <fullName evidence="1">Uncharacterized protein</fullName>
    </submittedName>
</protein>
<comment type="caution">
    <text evidence="1">The sequence shown here is derived from an EMBL/GenBank/DDBJ whole genome shotgun (WGS) entry which is preliminary data.</text>
</comment>
<dbReference type="Proteomes" id="UP000622552">
    <property type="component" value="Unassembled WGS sequence"/>
</dbReference>
<evidence type="ECO:0000313" key="1">
    <source>
        <dbReference type="EMBL" id="MBG6138305.1"/>
    </source>
</evidence>
<keyword evidence="2" id="KW-1185">Reference proteome</keyword>
<proteinExistence type="predicted"/>
<dbReference type="AlphaFoldDB" id="A0A8J7GMI8"/>
<sequence length="97" mass="10497">MIWELQGPPRYVVLFSSPDAWRYSIYTTQGGTLSGRLDIPADAELAAARQAAADKVIAFGRNSFDLGMEVTWPAPYDSDSMVGTCRHMPGGSVPDTS</sequence>
<evidence type="ECO:0000313" key="2">
    <source>
        <dbReference type="Proteomes" id="UP000622552"/>
    </source>
</evidence>
<dbReference type="EMBL" id="JADOUF010000001">
    <property type="protein sequence ID" value="MBG6138305.1"/>
    <property type="molecule type" value="Genomic_DNA"/>
</dbReference>